<dbReference type="GO" id="GO:0003677">
    <property type="term" value="F:DNA binding"/>
    <property type="evidence" value="ECO:0007669"/>
    <property type="project" value="InterPro"/>
</dbReference>
<name>A0A4U8T1M9_9HELI</name>
<evidence type="ECO:0000256" key="3">
    <source>
        <dbReference type="ARBA" id="ARBA00022603"/>
    </source>
</evidence>
<gene>
    <name evidence="9" type="ORF">LS74_003440</name>
</gene>
<evidence type="ECO:0000256" key="5">
    <source>
        <dbReference type="ARBA" id="ARBA00022691"/>
    </source>
</evidence>
<comment type="catalytic activity">
    <reaction evidence="7">
        <text>a 2'-deoxyadenosine in DNA + S-adenosyl-L-methionine = an N(6)-methyl-2'-deoxyadenosine in DNA + S-adenosyl-L-homocysteine + H(+)</text>
        <dbReference type="Rhea" id="RHEA:15197"/>
        <dbReference type="Rhea" id="RHEA-COMP:12418"/>
        <dbReference type="Rhea" id="RHEA-COMP:12419"/>
        <dbReference type="ChEBI" id="CHEBI:15378"/>
        <dbReference type="ChEBI" id="CHEBI:57856"/>
        <dbReference type="ChEBI" id="CHEBI:59789"/>
        <dbReference type="ChEBI" id="CHEBI:90615"/>
        <dbReference type="ChEBI" id="CHEBI:90616"/>
        <dbReference type="EC" id="2.1.1.72"/>
    </reaction>
</comment>
<dbReference type="RefSeq" id="WP_034589083.1">
    <property type="nucleotide sequence ID" value="NZ_JRPE02000003.1"/>
</dbReference>
<dbReference type="SUPFAM" id="SSF53335">
    <property type="entry name" value="S-adenosyl-L-methionine-dependent methyltransferases"/>
    <property type="match status" value="1"/>
</dbReference>
<reference evidence="9 10" key="1">
    <citation type="journal article" date="2014" name="Genome Announc.">
        <title>Draft genome sequences of eight enterohepatic helicobacter species isolated from both laboratory and wild rodents.</title>
        <authorList>
            <person name="Sheh A."/>
            <person name="Shen Z."/>
            <person name="Fox J.G."/>
        </authorList>
    </citation>
    <scope>NUCLEOTIDE SEQUENCE [LARGE SCALE GENOMIC DNA]</scope>
    <source>
        <strain evidence="9 10">MIT 96-1001</strain>
    </source>
</reference>
<evidence type="ECO:0000256" key="7">
    <source>
        <dbReference type="ARBA" id="ARBA00047942"/>
    </source>
</evidence>
<organism evidence="9 10">
    <name type="scientific">Helicobacter magdeburgensis</name>
    <dbReference type="NCBI Taxonomy" id="471858"/>
    <lineage>
        <taxon>Bacteria</taxon>
        <taxon>Pseudomonadati</taxon>
        <taxon>Campylobacterota</taxon>
        <taxon>Epsilonproteobacteria</taxon>
        <taxon>Campylobacterales</taxon>
        <taxon>Helicobacteraceae</taxon>
        <taxon>Helicobacter</taxon>
    </lineage>
</organism>
<dbReference type="PANTHER" id="PTHR42933">
    <property type="entry name" value="SLR6095 PROTEIN"/>
    <property type="match status" value="1"/>
</dbReference>
<dbReference type="GO" id="GO:0032259">
    <property type="term" value="P:methylation"/>
    <property type="evidence" value="ECO:0007669"/>
    <property type="project" value="UniProtKB-KW"/>
</dbReference>
<keyword evidence="6" id="KW-0680">Restriction system</keyword>
<dbReference type="InterPro" id="IPR003356">
    <property type="entry name" value="DNA_methylase_A-5"/>
</dbReference>
<keyword evidence="4" id="KW-0808">Transferase</keyword>
<dbReference type="GO" id="GO:0008170">
    <property type="term" value="F:N-methyltransferase activity"/>
    <property type="evidence" value="ECO:0007669"/>
    <property type="project" value="InterPro"/>
</dbReference>
<feature type="domain" description="DNA methylase adenine-specific" evidence="8">
    <location>
        <begin position="305"/>
        <end position="588"/>
    </location>
</feature>
<dbReference type="EMBL" id="JRPE02000003">
    <property type="protein sequence ID" value="TLD93204.1"/>
    <property type="molecule type" value="Genomic_DNA"/>
</dbReference>
<dbReference type="GO" id="GO:0009007">
    <property type="term" value="F:site-specific DNA-methyltransferase (adenine-specific) activity"/>
    <property type="evidence" value="ECO:0007669"/>
    <property type="project" value="UniProtKB-EC"/>
</dbReference>
<keyword evidence="3 9" id="KW-0489">Methyltransferase</keyword>
<evidence type="ECO:0000313" key="10">
    <source>
        <dbReference type="Proteomes" id="UP000029921"/>
    </source>
</evidence>
<dbReference type="PRINTS" id="PR00507">
    <property type="entry name" value="N12N6MTFRASE"/>
</dbReference>
<dbReference type="PANTHER" id="PTHR42933:SF1">
    <property type="entry name" value="SITE-SPECIFIC DNA-METHYLTRANSFERASE (ADENINE-SPECIFIC)"/>
    <property type="match status" value="1"/>
</dbReference>
<protein>
    <recommendedName>
        <fullName evidence="2">site-specific DNA-methyltransferase (adenine-specific)</fullName>
        <ecNumber evidence="2">2.1.1.72</ecNumber>
    </recommendedName>
</protein>
<accession>A0A4U8T1M9</accession>
<evidence type="ECO:0000256" key="2">
    <source>
        <dbReference type="ARBA" id="ARBA00011900"/>
    </source>
</evidence>
<dbReference type="InterPro" id="IPR051537">
    <property type="entry name" value="DNA_Adenine_Mtase"/>
</dbReference>
<evidence type="ECO:0000256" key="4">
    <source>
        <dbReference type="ARBA" id="ARBA00022679"/>
    </source>
</evidence>
<evidence type="ECO:0000313" key="9">
    <source>
        <dbReference type="EMBL" id="TLD93204.1"/>
    </source>
</evidence>
<dbReference type="GO" id="GO:0009307">
    <property type="term" value="P:DNA restriction-modification system"/>
    <property type="evidence" value="ECO:0007669"/>
    <property type="project" value="UniProtKB-KW"/>
</dbReference>
<keyword evidence="10" id="KW-1185">Reference proteome</keyword>
<evidence type="ECO:0000259" key="8">
    <source>
        <dbReference type="Pfam" id="PF02384"/>
    </source>
</evidence>
<comment type="caution">
    <text evidence="9">The sequence shown here is derived from an EMBL/GenBank/DDBJ whole genome shotgun (WGS) entry which is preliminary data.</text>
</comment>
<dbReference type="AlphaFoldDB" id="A0A4U8T1M9"/>
<proteinExistence type="inferred from homology"/>
<evidence type="ECO:0000256" key="1">
    <source>
        <dbReference type="ARBA" id="ARBA00006594"/>
    </source>
</evidence>
<sequence length="641" mass="72914">MARNEVKTDSWVRDLLKVANIPFAEQGGGTKELDEAFKTASKALSGKAGYPDFCAVVKDFVFVFENKANIDKHCKLDSKNCIDLENADSVKNYAVNGAIHYGKHLAKHTNYKKIIAIAVSGNEKRHKITPYFINENGFVTKDLKDLEDFIVFSEDNIEEYYTKEILKEPTDQEKTTEQLLKDAKELHEDLRNYGNLRDTEKPIVVSGILLALEEIKYKNFDLERLNGDDKTSDGRKIYEAIAGNLNRAKVSPEVKKDKLLSQFSIIKDTPKINETNSTLGKTPLKHYTEFLYKRIYQNIKYTQTSEDILGLFYSTFMKYGGGDGQTLGIILTPKHICELFCDLVELKPNDVVFDPCCGTAGFLIAAMHNMLSQVTDETQRQHIKENQLFGIEEKPDMFCIATTNMIVRGDGKSNLENKDFLKQNPFELQKDIAASIGMMNPPYSQGSKANPNLYEIAFSEQLLDSLTKGAKAIVIIPQSAVTGKSKEEKAIKANILKKHTLEGVITCNKNTFYGVGTNPCIAIFTAWIPHHKDKICKFINYEDDGFEVQKHKGLVETIHAKDKKAHLLKVWRDEMEAESKFCVKTTIEAEDEWLHSFYYFNDEIPKYEDFDKTMADYLTFEFNMITHGRGYLFGLEGDDDR</sequence>
<evidence type="ECO:0000256" key="6">
    <source>
        <dbReference type="ARBA" id="ARBA00022747"/>
    </source>
</evidence>
<dbReference type="Proteomes" id="UP000029921">
    <property type="component" value="Unassembled WGS sequence"/>
</dbReference>
<dbReference type="Gene3D" id="3.40.50.150">
    <property type="entry name" value="Vaccinia Virus protein VP39"/>
    <property type="match status" value="1"/>
</dbReference>
<comment type="similarity">
    <text evidence="1">Belongs to the N(4)/N(6)-methyltransferase family.</text>
</comment>
<dbReference type="InterPro" id="IPR029063">
    <property type="entry name" value="SAM-dependent_MTases_sf"/>
</dbReference>
<dbReference type="EC" id="2.1.1.72" evidence="2"/>
<keyword evidence="5" id="KW-0949">S-adenosyl-L-methionine</keyword>
<dbReference type="Pfam" id="PF02384">
    <property type="entry name" value="N6_Mtase"/>
    <property type="match status" value="1"/>
</dbReference>